<evidence type="ECO:0000259" key="1">
    <source>
        <dbReference type="PROSITE" id="PS00028"/>
    </source>
</evidence>
<dbReference type="InterPro" id="IPR013087">
    <property type="entry name" value="Znf_C2H2_type"/>
</dbReference>
<gene>
    <name evidence="3" type="primary">LOC136080663</name>
</gene>
<sequence>MANSEATQENLNLVNLDNLDEDLLDKIFEVDINKAFEKVISSEEISCITCGQICKSKGGLKRHINSAHLLLINAPKEEKLDHLTTIMFSGIVKEVQNTLSYDTCYPEKMRQAIKDYNFEFNDNLYNEVTKLTAEFRSSGNAEIFLSKFYSSIVLSAHNYILNLDKRLGALLVLHIGNHILSFCKKQQNTAHEENITKPISAQELDGLQYLAGYVVHKFIKKTRNNKYYNSKINHDTMEILKKFTTDAFIDQKLICTQNRGGLTVVTKECQNIFILTEGLFRRETNQSNLKRIDVAKMVSSLMEDRKIISLYSNIVETFENENSVSYSDLANNILENMLKLYLRIRSFSLTKDIVQLHKEKKKVKSLRKTIKKASQKLCLQE</sequence>
<feature type="domain" description="C2H2-type" evidence="1">
    <location>
        <begin position="47"/>
        <end position="68"/>
    </location>
</feature>
<organism evidence="2 3">
    <name type="scientific">Hydra vulgaris</name>
    <name type="common">Hydra</name>
    <name type="synonym">Hydra attenuata</name>
    <dbReference type="NCBI Taxonomy" id="6087"/>
    <lineage>
        <taxon>Eukaryota</taxon>
        <taxon>Metazoa</taxon>
        <taxon>Cnidaria</taxon>
        <taxon>Hydrozoa</taxon>
        <taxon>Hydroidolina</taxon>
        <taxon>Anthoathecata</taxon>
        <taxon>Aplanulata</taxon>
        <taxon>Hydridae</taxon>
        <taxon>Hydra</taxon>
    </lineage>
</organism>
<protein>
    <submittedName>
        <fullName evidence="3">Uncharacterized protein LOC136080663</fullName>
    </submittedName>
</protein>
<accession>A0ABM4BWR4</accession>
<dbReference type="RefSeq" id="XP_065653674.1">
    <property type="nucleotide sequence ID" value="XM_065797602.1"/>
</dbReference>
<dbReference type="Proteomes" id="UP001652625">
    <property type="component" value="Chromosome 05"/>
</dbReference>
<reference evidence="3" key="1">
    <citation type="submission" date="2025-08" db="UniProtKB">
        <authorList>
            <consortium name="RefSeq"/>
        </authorList>
    </citation>
    <scope>IDENTIFICATION</scope>
</reference>
<dbReference type="GeneID" id="136080663"/>
<proteinExistence type="predicted"/>
<evidence type="ECO:0000313" key="3">
    <source>
        <dbReference type="RefSeq" id="XP_065653674.1"/>
    </source>
</evidence>
<dbReference type="PROSITE" id="PS00028">
    <property type="entry name" value="ZINC_FINGER_C2H2_1"/>
    <property type="match status" value="1"/>
</dbReference>
<keyword evidence="2" id="KW-1185">Reference proteome</keyword>
<name>A0ABM4BWR4_HYDVU</name>
<evidence type="ECO:0000313" key="2">
    <source>
        <dbReference type="Proteomes" id="UP001652625"/>
    </source>
</evidence>